<reference evidence="2" key="1">
    <citation type="submission" date="2023-04" db="EMBL/GenBank/DDBJ databases">
        <title>Phytophthora fragariaefolia NBRC 109709.</title>
        <authorList>
            <person name="Ichikawa N."/>
            <person name="Sato H."/>
            <person name="Tonouchi N."/>
        </authorList>
    </citation>
    <scope>NUCLEOTIDE SEQUENCE</scope>
    <source>
        <strain evidence="2">NBRC 109709</strain>
    </source>
</reference>
<proteinExistence type="predicted"/>
<keyword evidence="1" id="KW-0472">Membrane</keyword>
<dbReference type="OrthoDB" id="434092at2759"/>
<keyword evidence="1" id="KW-0812">Transmembrane</keyword>
<comment type="caution">
    <text evidence="2">The sequence shown here is derived from an EMBL/GenBank/DDBJ whole genome shotgun (WGS) entry which is preliminary data.</text>
</comment>
<dbReference type="Proteomes" id="UP001165121">
    <property type="component" value="Unassembled WGS sequence"/>
</dbReference>
<name>A0A9W6TT56_9STRA</name>
<sequence length="129" mass="14168">MVQIATIERHRSDLMMKSIVPIYWYITDPANGYTVSGSPQDCVVSSLPERNSSRTPGVVSSRIRSAMAAALWATYKEWADAQETLFLDWADPSGRYKLSPMQGLPGADFATAFAICVAYVAFVVIGTVR</sequence>
<dbReference type="AlphaFoldDB" id="A0A9W6TT56"/>
<accession>A0A9W6TT56</accession>
<evidence type="ECO:0000256" key="1">
    <source>
        <dbReference type="SAM" id="Phobius"/>
    </source>
</evidence>
<protein>
    <submittedName>
        <fullName evidence="2">Unnamed protein product</fullName>
    </submittedName>
</protein>
<keyword evidence="3" id="KW-1185">Reference proteome</keyword>
<gene>
    <name evidence="2" type="ORF">Pfra01_000197600</name>
</gene>
<organism evidence="2 3">
    <name type="scientific">Phytophthora fragariaefolia</name>
    <dbReference type="NCBI Taxonomy" id="1490495"/>
    <lineage>
        <taxon>Eukaryota</taxon>
        <taxon>Sar</taxon>
        <taxon>Stramenopiles</taxon>
        <taxon>Oomycota</taxon>
        <taxon>Peronosporomycetes</taxon>
        <taxon>Peronosporales</taxon>
        <taxon>Peronosporaceae</taxon>
        <taxon>Phytophthora</taxon>
    </lineage>
</organism>
<evidence type="ECO:0000313" key="2">
    <source>
        <dbReference type="EMBL" id="GMF19328.1"/>
    </source>
</evidence>
<feature type="transmembrane region" description="Helical" evidence="1">
    <location>
        <begin position="109"/>
        <end position="128"/>
    </location>
</feature>
<dbReference type="EMBL" id="BSXT01000155">
    <property type="protein sequence ID" value="GMF19328.1"/>
    <property type="molecule type" value="Genomic_DNA"/>
</dbReference>
<keyword evidence="1" id="KW-1133">Transmembrane helix</keyword>
<evidence type="ECO:0000313" key="3">
    <source>
        <dbReference type="Proteomes" id="UP001165121"/>
    </source>
</evidence>